<dbReference type="OrthoDB" id="9810135at2"/>
<evidence type="ECO:0000256" key="7">
    <source>
        <dbReference type="ARBA" id="ARBA00034808"/>
    </source>
</evidence>
<sequence>MDNIFEELNFPFVLKLRASAGAGKTYQLMIAYLWLLSKQKRVSLDSLKSIVALTFTNQATFEMKHRILQGLKDIVLENDKGKALVKVTGLIPSQAKKWLDLILDRYFCFQVKTLDSFLFNLFRLLSLELGFPPTLKPEFNEEFVLNQLIDRLWRISLQDDNIQQVVSSLVDVFLEIEQVHGFNIENKLKSRLREVFFELYKIKKDINLNFDVDSLKYQEKRIKELGNKILNWVDEVGLEFKYSWRKAFLDPIGYFNSDKSSFLNKESIKEMCRANKNKDVLDFSKIDKYFFRFKKELDTYFYLKADLKVKPYIQICSILKDFLADYSREEGIVLPNDWMYLLEQKIKELDIPTIFAFLGERWKHFLIDEFQDTSNIQWNILKFFIQNSLAEGGSVFLVGDQKQSIYMWRDADPELFLNCHRELPNADFHEDTLKYNWRSSPYIIDFNNKVFSFFSSATNEIASIFKLENNRFQSKLKDYFSSLEQSVCEKNKNLKGKVKRFFKQEDWEQDFLRLLNNILENNELSDIAILVRSNEQAKEISSLLLAANIPVISENNLVLEASFVIKGLINFLRFVDDPMDDEKVLSFCLTPICPLENEFILKNYRELEKGLLWDWLKKQDLEEVAFLKYCVQKSAFLSVYELILEIVKEYSLKTKFPDHLAFLNRFLELIISLPKTKVLNICMFLKEWQIIKEKQKLGCSEHIDAVRVMTIHAAKGLEFDIVFLPFLDWNIPRLNILVLEDGSIVRVKKPYSANIASKLEQEKEKHILETLNLLYVAFTRAKRELYYWVEDSDKRKKNIPFLLKIIEETIGCNNA</sequence>
<name>A0A1H0FYI1_9BACT</name>
<keyword evidence="5" id="KW-0413">Isomerase</keyword>
<evidence type="ECO:0000256" key="1">
    <source>
        <dbReference type="ARBA" id="ARBA00022741"/>
    </source>
</evidence>
<evidence type="ECO:0000313" key="13">
    <source>
        <dbReference type="Proteomes" id="UP000199602"/>
    </source>
</evidence>
<evidence type="ECO:0000256" key="6">
    <source>
        <dbReference type="ARBA" id="ARBA00034617"/>
    </source>
</evidence>
<keyword evidence="12" id="KW-0269">Exonuclease</keyword>
<keyword evidence="2 9" id="KW-0378">Hydrolase</keyword>
<dbReference type="PANTHER" id="PTHR11070:SF67">
    <property type="entry name" value="DNA 3'-5' HELICASE"/>
    <property type="match status" value="1"/>
</dbReference>
<evidence type="ECO:0000256" key="2">
    <source>
        <dbReference type="ARBA" id="ARBA00022801"/>
    </source>
</evidence>
<evidence type="ECO:0000259" key="10">
    <source>
        <dbReference type="PROSITE" id="PS51198"/>
    </source>
</evidence>
<evidence type="ECO:0000256" key="8">
    <source>
        <dbReference type="ARBA" id="ARBA00048988"/>
    </source>
</evidence>
<dbReference type="GO" id="GO:0000725">
    <property type="term" value="P:recombinational repair"/>
    <property type="evidence" value="ECO:0007669"/>
    <property type="project" value="TreeGrafter"/>
</dbReference>
<evidence type="ECO:0000256" key="4">
    <source>
        <dbReference type="ARBA" id="ARBA00022840"/>
    </source>
</evidence>
<reference evidence="12 13" key="1">
    <citation type="submission" date="2016-10" db="EMBL/GenBank/DDBJ databases">
        <authorList>
            <person name="de Groot N.N."/>
        </authorList>
    </citation>
    <scope>NUCLEOTIDE SEQUENCE [LARGE SCALE GENOMIC DNA]</scope>
    <source>
        <strain evidence="12 13">DSM 15269</strain>
    </source>
</reference>
<dbReference type="STRING" id="206665.SAMN04488516_11524"/>
<dbReference type="PANTHER" id="PTHR11070">
    <property type="entry name" value="UVRD / RECB / PCRA DNA HELICASE FAMILY MEMBER"/>
    <property type="match status" value="1"/>
</dbReference>
<keyword evidence="12" id="KW-0540">Nuclease</keyword>
<comment type="catalytic activity">
    <reaction evidence="8">
        <text>ATP + H2O = ADP + phosphate + H(+)</text>
        <dbReference type="Rhea" id="RHEA:13065"/>
        <dbReference type="ChEBI" id="CHEBI:15377"/>
        <dbReference type="ChEBI" id="CHEBI:15378"/>
        <dbReference type="ChEBI" id="CHEBI:30616"/>
        <dbReference type="ChEBI" id="CHEBI:43474"/>
        <dbReference type="ChEBI" id="CHEBI:456216"/>
        <dbReference type="EC" id="5.6.2.4"/>
    </reaction>
</comment>
<dbReference type="PROSITE" id="PS51217">
    <property type="entry name" value="UVRD_HELICASE_CTER"/>
    <property type="match status" value="1"/>
</dbReference>
<feature type="domain" description="UvrD-like helicase C-terminal" evidence="11">
    <location>
        <begin position="462"/>
        <end position="716"/>
    </location>
</feature>
<keyword evidence="13" id="KW-1185">Reference proteome</keyword>
<comment type="catalytic activity">
    <reaction evidence="6">
        <text>Couples ATP hydrolysis with the unwinding of duplex DNA by translocating in the 3'-5' direction.</text>
        <dbReference type="EC" id="5.6.2.4"/>
    </reaction>
</comment>
<evidence type="ECO:0000259" key="11">
    <source>
        <dbReference type="PROSITE" id="PS51217"/>
    </source>
</evidence>
<dbReference type="PROSITE" id="PS51198">
    <property type="entry name" value="UVRD_HELICASE_ATP_BIND"/>
    <property type="match status" value="1"/>
</dbReference>
<dbReference type="InterPro" id="IPR014017">
    <property type="entry name" value="DNA_helicase_UvrD-like_C"/>
</dbReference>
<dbReference type="InterPro" id="IPR000212">
    <property type="entry name" value="DNA_helicase_UvrD/REP"/>
</dbReference>
<keyword evidence="3 9" id="KW-0347">Helicase</keyword>
<evidence type="ECO:0000256" key="5">
    <source>
        <dbReference type="ARBA" id="ARBA00023235"/>
    </source>
</evidence>
<dbReference type="GO" id="GO:0016887">
    <property type="term" value="F:ATP hydrolysis activity"/>
    <property type="evidence" value="ECO:0007669"/>
    <property type="project" value="RHEA"/>
</dbReference>
<dbReference type="Pfam" id="PF00580">
    <property type="entry name" value="UvrD-helicase"/>
    <property type="match status" value="1"/>
</dbReference>
<dbReference type="EMBL" id="FNIN01000015">
    <property type="protein sequence ID" value="SDN99549.1"/>
    <property type="molecule type" value="Genomic_DNA"/>
</dbReference>
<keyword evidence="1 9" id="KW-0547">Nucleotide-binding</keyword>
<dbReference type="GO" id="GO:0003677">
    <property type="term" value="F:DNA binding"/>
    <property type="evidence" value="ECO:0007669"/>
    <property type="project" value="InterPro"/>
</dbReference>
<accession>A0A1H0FYI1</accession>
<evidence type="ECO:0000256" key="9">
    <source>
        <dbReference type="PROSITE-ProRule" id="PRU00560"/>
    </source>
</evidence>
<dbReference type="Pfam" id="PF13361">
    <property type="entry name" value="UvrD_C"/>
    <property type="match status" value="1"/>
</dbReference>
<dbReference type="InterPro" id="IPR014016">
    <property type="entry name" value="UvrD-like_ATP-bd"/>
</dbReference>
<protein>
    <recommendedName>
        <fullName evidence="7">DNA 3'-5' helicase</fullName>
        <ecNumber evidence="7">5.6.2.4</ecNumber>
    </recommendedName>
</protein>
<keyword evidence="4 9" id="KW-0067">ATP-binding</keyword>
<organism evidence="12 13">
    <name type="scientific">Desulfonauticus submarinus</name>
    <dbReference type="NCBI Taxonomy" id="206665"/>
    <lineage>
        <taxon>Bacteria</taxon>
        <taxon>Pseudomonadati</taxon>
        <taxon>Thermodesulfobacteriota</taxon>
        <taxon>Desulfovibrionia</taxon>
        <taxon>Desulfovibrionales</taxon>
        <taxon>Desulfonauticaceae</taxon>
        <taxon>Desulfonauticus</taxon>
    </lineage>
</organism>
<evidence type="ECO:0000256" key="3">
    <source>
        <dbReference type="ARBA" id="ARBA00022806"/>
    </source>
</evidence>
<dbReference type="Gene3D" id="3.40.50.300">
    <property type="entry name" value="P-loop containing nucleotide triphosphate hydrolases"/>
    <property type="match status" value="4"/>
</dbReference>
<dbReference type="Proteomes" id="UP000199602">
    <property type="component" value="Unassembled WGS sequence"/>
</dbReference>
<dbReference type="GO" id="GO:0043138">
    <property type="term" value="F:3'-5' DNA helicase activity"/>
    <property type="evidence" value="ECO:0007669"/>
    <property type="project" value="UniProtKB-EC"/>
</dbReference>
<dbReference type="GO" id="GO:0005524">
    <property type="term" value="F:ATP binding"/>
    <property type="evidence" value="ECO:0007669"/>
    <property type="project" value="UniProtKB-UniRule"/>
</dbReference>
<dbReference type="AlphaFoldDB" id="A0A1H0FYI1"/>
<dbReference type="GO" id="GO:0004527">
    <property type="term" value="F:exonuclease activity"/>
    <property type="evidence" value="ECO:0007669"/>
    <property type="project" value="UniProtKB-KW"/>
</dbReference>
<dbReference type="SUPFAM" id="SSF52540">
    <property type="entry name" value="P-loop containing nucleoside triphosphate hydrolases"/>
    <property type="match status" value="1"/>
</dbReference>
<dbReference type="EC" id="5.6.2.4" evidence="7"/>
<dbReference type="RefSeq" id="WP_092066367.1">
    <property type="nucleotide sequence ID" value="NZ_FNIN01000015.1"/>
</dbReference>
<feature type="binding site" evidence="9">
    <location>
        <begin position="18"/>
        <end position="25"/>
    </location>
    <ligand>
        <name>ATP</name>
        <dbReference type="ChEBI" id="CHEBI:30616"/>
    </ligand>
</feature>
<evidence type="ECO:0000313" key="12">
    <source>
        <dbReference type="EMBL" id="SDN99549.1"/>
    </source>
</evidence>
<dbReference type="InterPro" id="IPR027417">
    <property type="entry name" value="P-loop_NTPase"/>
</dbReference>
<proteinExistence type="predicted"/>
<gene>
    <name evidence="12" type="ORF">SAMN04488516_11524</name>
</gene>
<feature type="domain" description="UvrD-like helicase ATP-binding" evidence="10">
    <location>
        <begin position="1"/>
        <end position="440"/>
    </location>
</feature>
<dbReference type="GO" id="GO:0005829">
    <property type="term" value="C:cytosol"/>
    <property type="evidence" value="ECO:0007669"/>
    <property type="project" value="TreeGrafter"/>
</dbReference>